<accession>A0A1G4K934</accession>
<reference evidence="3 4" key="1">
    <citation type="submission" date="2016-03" db="EMBL/GenBank/DDBJ databases">
        <authorList>
            <person name="Devillers H."/>
        </authorList>
    </citation>
    <scope>NUCLEOTIDE SEQUENCE [LARGE SCALE GENOMIC DNA]</scope>
    <source>
        <strain evidence="3">CBS 11717</strain>
    </source>
</reference>
<feature type="compositionally biased region" description="Basic and acidic residues" evidence="2">
    <location>
        <begin position="85"/>
        <end position="96"/>
    </location>
</feature>
<evidence type="ECO:0000256" key="2">
    <source>
        <dbReference type="SAM" id="MobiDB-lite"/>
    </source>
</evidence>
<keyword evidence="1" id="KW-0175">Coiled coil</keyword>
<feature type="compositionally biased region" description="Polar residues" evidence="2">
    <location>
        <begin position="10"/>
        <end position="25"/>
    </location>
</feature>
<dbReference type="EMBL" id="LT598469">
    <property type="protein sequence ID" value="SCV00606.1"/>
    <property type="molecule type" value="Genomic_DNA"/>
</dbReference>
<protein>
    <submittedName>
        <fullName evidence="3">LAMI_0G06150g1_1</fullName>
    </submittedName>
</protein>
<evidence type="ECO:0000313" key="4">
    <source>
        <dbReference type="Proteomes" id="UP000191024"/>
    </source>
</evidence>
<evidence type="ECO:0000313" key="3">
    <source>
        <dbReference type="EMBL" id="SCV00606.1"/>
    </source>
</evidence>
<dbReference type="OrthoDB" id="4067234at2759"/>
<evidence type="ECO:0000256" key="1">
    <source>
        <dbReference type="SAM" id="Coils"/>
    </source>
</evidence>
<proteinExistence type="predicted"/>
<feature type="region of interest" description="Disordered" evidence="2">
    <location>
        <begin position="85"/>
        <end position="104"/>
    </location>
</feature>
<feature type="region of interest" description="Disordered" evidence="2">
    <location>
        <begin position="1"/>
        <end position="66"/>
    </location>
</feature>
<gene>
    <name evidence="3" type="ORF">LAMI_0G06150G</name>
</gene>
<organism evidence="3 4">
    <name type="scientific">Lachancea mirantina</name>
    <dbReference type="NCBI Taxonomy" id="1230905"/>
    <lineage>
        <taxon>Eukaryota</taxon>
        <taxon>Fungi</taxon>
        <taxon>Dikarya</taxon>
        <taxon>Ascomycota</taxon>
        <taxon>Saccharomycotina</taxon>
        <taxon>Saccharomycetes</taxon>
        <taxon>Saccharomycetales</taxon>
        <taxon>Saccharomycetaceae</taxon>
        <taxon>Lachancea</taxon>
    </lineage>
</organism>
<dbReference type="InterPro" id="IPR028211">
    <property type="entry name" value="Ntr2"/>
</dbReference>
<dbReference type="AlphaFoldDB" id="A0A1G4K934"/>
<dbReference type="Pfam" id="PF15458">
    <property type="entry name" value="NTR2"/>
    <property type="match status" value="1"/>
</dbReference>
<sequence length="305" mass="34971">MRRRNKIKVSSRSTPKNVKVDSSSVFAEEPEEEDVSLKVKLRQRSKPQNYHEAESKIYPPLSPVQPTEVMGEDFKIMNLDDIEELDRNHHDNDDSHQILSNEESSSSILVPSYTAIEASRKQRAYLRQRNGQTSTGFYSAKPDVEYNEKEYVKLLNQDDKEELSDILGKEALAGRSQDEEDLYVDLGDFEDENLTLSAKQKAITKMERKKAIQLALEEDSGFLDSDWEAHQLHKTATTQKLTPRPPPTKKPLNLDEMIEQLSDLSLQNEKQTKILTSQIKILSNEKQTLLSRRADLLKQLDTLIS</sequence>
<dbReference type="GO" id="GO:0071008">
    <property type="term" value="C:U2-type post-mRNA release spliceosomal complex"/>
    <property type="evidence" value="ECO:0007669"/>
    <property type="project" value="InterPro"/>
</dbReference>
<name>A0A1G4K934_9SACH</name>
<dbReference type="GO" id="GO:0000390">
    <property type="term" value="P:spliceosomal complex disassembly"/>
    <property type="evidence" value="ECO:0007669"/>
    <property type="project" value="InterPro"/>
</dbReference>
<keyword evidence="4" id="KW-1185">Reference proteome</keyword>
<feature type="coiled-coil region" evidence="1">
    <location>
        <begin position="254"/>
        <end position="299"/>
    </location>
</feature>
<dbReference type="Proteomes" id="UP000191024">
    <property type="component" value="Chromosome G"/>
</dbReference>